<protein>
    <submittedName>
        <fullName evidence="3">Uncharacterized protein</fullName>
    </submittedName>
</protein>
<dbReference type="OrthoDB" id="2408431at2759"/>
<dbReference type="Gene3D" id="3.40.50.300">
    <property type="entry name" value="P-loop containing nucleotide triphosphate hydrolases"/>
    <property type="match status" value="1"/>
</dbReference>
<keyword evidence="1" id="KW-0547">Nucleotide-binding</keyword>
<dbReference type="GO" id="GO:0003924">
    <property type="term" value="F:GTPase activity"/>
    <property type="evidence" value="ECO:0007669"/>
    <property type="project" value="InterPro"/>
</dbReference>
<dbReference type="Proteomes" id="UP000707451">
    <property type="component" value="Unassembled WGS sequence"/>
</dbReference>
<gene>
    <name evidence="3" type="ORF">KI688_002354</name>
</gene>
<name>A0A9P8BQK5_9FUNG</name>
<dbReference type="InterPro" id="IPR006689">
    <property type="entry name" value="Small_GTPase_ARF/SAR"/>
</dbReference>
<evidence type="ECO:0000256" key="2">
    <source>
        <dbReference type="ARBA" id="ARBA00023134"/>
    </source>
</evidence>
<accession>A0A9P8BQK5</accession>
<comment type="caution">
    <text evidence="3">The sequence shown here is derived from an EMBL/GenBank/DDBJ whole genome shotgun (WGS) entry which is preliminary data.</text>
</comment>
<evidence type="ECO:0000313" key="4">
    <source>
        <dbReference type="Proteomes" id="UP000707451"/>
    </source>
</evidence>
<evidence type="ECO:0000313" key="3">
    <source>
        <dbReference type="EMBL" id="KAG9065034.1"/>
    </source>
</evidence>
<keyword evidence="4" id="KW-1185">Reference proteome</keyword>
<dbReference type="GO" id="GO:0005525">
    <property type="term" value="F:GTP binding"/>
    <property type="evidence" value="ECO:0007669"/>
    <property type="project" value="UniProtKB-KW"/>
</dbReference>
<proteinExistence type="predicted"/>
<evidence type="ECO:0000256" key="1">
    <source>
        <dbReference type="ARBA" id="ARBA00022741"/>
    </source>
</evidence>
<dbReference type="EMBL" id="JAHRHY010000012">
    <property type="protein sequence ID" value="KAG9065034.1"/>
    <property type="molecule type" value="Genomic_DNA"/>
</dbReference>
<organism evidence="3 4">
    <name type="scientific">Linnemannia hyalina</name>
    <dbReference type="NCBI Taxonomy" id="64524"/>
    <lineage>
        <taxon>Eukaryota</taxon>
        <taxon>Fungi</taxon>
        <taxon>Fungi incertae sedis</taxon>
        <taxon>Mucoromycota</taxon>
        <taxon>Mortierellomycotina</taxon>
        <taxon>Mortierellomycetes</taxon>
        <taxon>Mortierellales</taxon>
        <taxon>Mortierellaceae</taxon>
        <taxon>Linnemannia</taxon>
    </lineage>
</organism>
<reference evidence="3" key="1">
    <citation type="submission" date="2021-06" db="EMBL/GenBank/DDBJ databases">
        <title>Genome Sequence of Mortierella hyaline Strain SCG-10, a Cold-Adapted, Nitrate-Reducing Fungus Isolated from Soil in Minnesota, USA.</title>
        <authorList>
            <person name="Aldossari N."/>
        </authorList>
    </citation>
    <scope>NUCLEOTIDE SEQUENCE</scope>
    <source>
        <strain evidence="3">SCG-10</strain>
    </source>
</reference>
<dbReference type="Pfam" id="PF00025">
    <property type="entry name" value="Arf"/>
    <property type="match status" value="1"/>
</dbReference>
<dbReference type="AlphaFoldDB" id="A0A9P8BQK5"/>
<dbReference type="InterPro" id="IPR027417">
    <property type="entry name" value="P-loop_NTPase"/>
</dbReference>
<sequence>MLRRLGGYVSNKWDTLRSIPEYDHQFPIFGLDAAGKSTLLYRLFYSEHVLALPDHNFRVETVSVWLHERLDGKEDEDGISGGLMLPRAKGLLRVCSGWMCNSEEGVRSQE</sequence>
<keyword evidence="2" id="KW-0342">GTP-binding</keyword>